<evidence type="ECO:0000313" key="10">
    <source>
        <dbReference type="Proteomes" id="UP000318815"/>
    </source>
</evidence>
<evidence type="ECO:0000256" key="4">
    <source>
        <dbReference type="ARBA" id="ARBA00023235"/>
    </source>
</evidence>
<sequence>MKRFRMRHLLFIGAAIMMVFFAACSKDKTEPYDPTPQFNKDVDSIKAYLKAKNLTAIQDTLSGIFYNISVPGNGVDTVKYNTTKVNVLYTGKLLNDVVFDATTGTTTREFLAGQVIVGWQFALTKITKGGKIRVYIPSYYGYGNQAKDGIPANSPLIFDIELVNLTNPIQ</sequence>
<dbReference type="Proteomes" id="UP000318815">
    <property type="component" value="Unassembled WGS sequence"/>
</dbReference>
<evidence type="ECO:0000256" key="6">
    <source>
        <dbReference type="RuleBase" id="RU003915"/>
    </source>
</evidence>
<proteinExistence type="inferred from homology"/>
<keyword evidence="4 5" id="KW-0413">Isomerase</keyword>
<dbReference type="SUPFAM" id="SSF54534">
    <property type="entry name" value="FKBP-like"/>
    <property type="match status" value="1"/>
</dbReference>
<keyword evidence="10" id="KW-1185">Reference proteome</keyword>
<evidence type="ECO:0000256" key="3">
    <source>
        <dbReference type="ARBA" id="ARBA00023110"/>
    </source>
</evidence>
<accession>A0A5C6LXC7</accession>
<dbReference type="PANTHER" id="PTHR43811">
    <property type="entry name" value="FKBP-TYPE PEPTIDYL-PROLYL CIS-TRANS ISOMERASE FKPA"/>
    <property type="match status" value="1"/>
</dbReference>
<evidence type="ECO:0000256" key="2">
    <source>
        <dbReference type="ARBA" id="ARBA00006577"/>
    </source>
</evidence>
<dbReference type="Pfam" id="PF00254">
    <property type="entry name" value="FKBP_C"/>
    <property type="match status" value="1"/>
</dbReference>
<dbReference type="InterPro" id="IPR046357">
    <property type="entry name" value="PPIase_dom_sf"/>
</dbReference>
<keyword evidence="7" id="KW-0732">Signal</keyword>
<gene>
    <name evidence="9" type="ORF">FEF09_13490</name>
</gene>
<protein>
    <recommendedName>
        <fullName evidence="6">Peptidyl-prolyl cis-trans isomerase</fullName>
        <ecNumber evidence="6">5.2.1.8</ecNumber>
    </recommendedName>
</protein>
<dbReference type="Gene3D" id="3.10.50.40">
    <property type="match status" value="1"/>
</dbReference>
<feature type="signal peptide" evidence="7">
    <location>
        <begin position="1"/>
        <end position="25"/>
    </location>
</feature>
<evidence type="ECO:0000256" key="5">
    <source>
        <dbReference type="PROSITE-ProRule" id="PRU00277"/>
    </source>
</evidence>
<feature type="domain" description="PPIase FKBP-type" evidence="8">
    <location>
        <begin position="82"/>
        <end position="166"/>
    </location>
</feature>
<dbReference type="AlphaFoldDB" id="A0A5C6LXC7"/>
<dbReference type="GO" id="GO:0003755">
    <property type="term" value="F:peptidyl-prolyl cis-trans isomerase activity"/>
    <property type="evidence" value="ECO:0007669"/>
    <property type="project" value="UniProtKB-UniRule"/>
</dbReference>
<evidence type="ECO:0000313" key="9">
    <source>
        <dbReference type="EMBL" id="TWW00006.1"/>
    </source>
</evidence>
<organism evidence="9 10">
    <name type="scientific">Chitinophaga pinensis</name>
    <dbReference type="NCBI Taxonomy" id="79329"/>
    <lineage>
        <taxon>Bacteria</taxon>
        <taxon>Pseudomonadati</taxon>
        <taxon>Bacteroidota</taxon>
        <taxon>Chitinophagia</taxon>
        <taxon>Chitinophagales</taxon>
        <taxon>Chitinophagaceae</taxon>
        <taxon>Chitinophaga</taxon>
    </lineage>
</organism>
<keyword evidence="3 5" id="KW-0697">Rotamase</keyword>
<feature type="chain" id="PRO_5023076685" description="Peptidyl-prolyl cis-trans isomerase" evidence="7">
    <location>
        <begin position="26"/>
        <end position="170"/>
    </location>
</feature>
<dbReference type="EC" id="5.2.1.8" evidence="6"/>
<comment type="catalytic activity">
    <reaction evidence="1 5 6">
        <text>[protein]-peptidylproline (omega=180) = [protein]-peptidylproline (omega=0)</text>
        <dbReference type="Rhea" id="RHEA:16237"/>
        <dbReference type="Rhea" id="RHEA-COMP:10747"/>
        <dbReference type="Rhea" id="RHEA-COMP:10748"/>
        <dbReference type="ChEBI" id="CHEBI:83833"/>
        <dbReference type="ChEBI" id="CHEBI:83834"/>
        <dbReference type="EC" id="5.2.1.8"/>
    </reaction>
</comment>
<dbReference type="OrthoDB" id="669809at2"/>
<name>A0A5C6LXC7_9BACT</name>
<dbReference type="InterPro" id="IPR001179">
    <property type="entry name" value="PPIase_FKBP_dom"/>
</dbReference>
<evidence type="ECO:0000256" key="7">
    <source>
        <dbReference type="SAM" id="SignalP"/>
    </source>
</evidence>
<evidence type="ECO:0000259" key="8">
    <source>
        <dbReference type="PROSITE" id="PS50059"/>
    </source>
</evidence>
<evidence type="ECO:0000256" key="1">
    <source>
        <dbReference type="ARBA" id="ARBA00000971"/>
    </source>
</evidence>
<dbReference type="PROSITE" id="PS50059">
    <property type="entry name" value="FKBP_PPIASE"/>
    <property type="match status" value="1"/>
</dbReference>
<dbReference type="EMBL" id="VOHS01000011">
    <property type="protein sequence ID" value="TWW00006.1"/>
    <property type="molecule type" value="Genomic_DNA"/>
</dbReference>
<comment type="similarity">
    <text evidence="2 6">Belongs to the FKBP-type PPIase family.</text>
</comment>
<dbReference type="PROSITE" id="PS51257">
    <property type="entry name" value="PROKAR_LIPOPROTEIN"/>
    <property type="match status" value="1"/>
</dbReference>
<reference evidence="9 10" key="1">
    <citation type="submission" date="2019-08" db="EMBL/GenBank/DDBJ databases">
        <title>Whole genome sequencing of chitin degrading bacteria Chitinophaga pinensis YS16.</title>
        <authorList>
            <person name="Singh R.P."/>
            <person name="Manchanda G."/>
            <person name="Maurya I.K."/>
            <person name="Joshi N.K."/>
            <person name="Srivastava A.K."/>
        </authorList>
    </citation>
    <scope>NUCLEOTIDE SEQUENCE [LARGE SCALE GENOMIC DNA]</scope>
    <source>
        <strain evidence="9 10">YS-16</strain>
    </source>
</reference>
<comment type="caution">
    <text evidence="9">The sequence shown here is derived from an EMBL/GenBank/DDBJ whole genome shotgun (WGS) entry which is preliminary data.</text>
</comment>
<dbReference type="PANTHER" id="PTHR43811:SF19">
    <property type="entry name" value="39 KDA FK506-BINDING NUCLEAR PROTEIN"/>
    <property type="match status" value="1"/>
</dbReference>